<dbReference type="InterPro" id="IPR020568">
    <property type="entry name" value="Ribosomal_Su5_D2-typ_SF"/>
</dbReference>
<protein>
    <recommendedName>
        <fullName evidence="2 5">DNA mismatch repair protein MutL</fullName>
    </recommendedName>
</protein>
<dbReference type="GO" id="GO:0006298">
    <property type="term" value="P:mismatch repair"/>
    <property type="evidence" value="ECO:0007669"/>
    <property type="project" value="UniProtKB-UniRule"/>
</dbReference>
<keyword evidence="9" id="KW-1185">Reference proteome</keyword>
<dbReference type="InterPro" id="IPR013507">
    <property type="entry name" value="DNA_mismatch_S5_2-like"/>
</dbReference>
<dbReference type="InterPro" id="IPR036890">
    <property type="entry name" value="HATPase_C_sf"/>
</dbReference>
<evidence type="ECO:0000256" key="4">
    <source>
        <dbReference type="ARBA" id="ARBA00023204"/>
    </source>
</evidence>
<organism evidence="8 9">
    <name type="scientific">Candidatus Jidaibacter acanthamoebae</name>
    <dbReference type="NCBI Taxonomy" id="86105"/>
    <lineage>
        <taxon>Bacteria</taxon>
        <taxon>Pseudomonadati</taxon>
        <taxon>Pseudomonadota</taxon>
        <taxon>Alphaproteobacteria</taxon>
        <taxon>Rickettsiales</taxon>
        <taxon>Candidatus Midichloriaceae</taxon>
        <taxon>Candidatus Jidaibacter</taxon>
    </lineage>
</organism>
<dbReference type="Pfam" id="PF13589">
    <property type="entry name" value="HATPase_c_3"/>
    <property type="match status" value="1"/>
</dbReference>
<evidence type="ECO:0000256" key="1">
    <source>
        <dbReference type="ARBA" id="ARBA00006082"/>
    </source>
</evidence>
<dbReference type="GO" id="GO:0016887">
    <property type="term" value="F:ATP hydrolysis activity"/>
    <property type="evidence" value="ECO:0007669"/>
    <property type="project" value="InterPro"/>
</dbReference>
<comment type="caution">
    <text evidence="8">The sequence shown here is derived from an EMBL/GenBank/DDBJ whole genome shotgun (WGS) entry which is preliminary data.</text>
</comment>
<dbReference type="GO" id="GO:0005524">
    <property type="term" value="F:ATP binding"/>
    <property type="evidence" value="ECO:0007669"/>
    <property type="project" value="InterPro"/>
</dbReference>
<feature type="domain" description="DNA mismatch repair protein S5" evidence="7">
    <location>
        <begin position="214"/>
        <end position="332"/>
    </location>
</feature>
<dbReference type="Gene3D" id="3.30.230.10">
    <property type="match status" value="1"/>
</dbReference>
<dbReference type="PATRIC" id="fig|86105.3.peg.921"/>
<dbReference type="InterPro" id="IPR038973">
    <property type="entry name" value="MutL/Mlh/Pms-like"/>
</dbReference>
<keyword evidence="4 5" id="KW-0234">DNA repair</keyword>
<dbReference type="AlphaFoldDB" id="A0A0C1MTC8"/>
<comment type="function">
    <text evidence="5">This protein is involved in the repair of mismatches in DNA. It is required for dam-dependent methyl-directed DNA mismatch repair. May act as a 'molecular matchmaker', a protein that promotes the formation of a stable complex between two or more DNA-binding proteins in an ATP-dependent manner without itself being part of a final effector complex.</text>
</comment>
<dbReference type="PROSITE" id="PS00058">
    <property type="entry name" value="DNA_MISMATCH_REPAIR_1"/>
    <property type="match status" value="1"/>
</dbReference>
<dbReference type="GO" id="GO:0030983">
    <property type="term" value="F:mismatched DNA binding"/>
    <property type="evidence" value="ECO:0007669"/>
    <property type="project" value="InterPro"/>
</dbReference>
<dbReference type="InterPro" id="IPR037198">
    <property type="entry name" value="MutL_C_sf"/>
</dbReference>
<gene>
    <name evidence="8" type="primary">mutL_2</name>
    <name evidence="5" type="synonym">mutL</name>
    <name evidence="8" type="ORF">NF27_DT01210</name>
</gene>
<dbReference type="GO" id="GO:0032300">
    <property type="term" value="C:mismatch repair complex"/>
    <property type="evidence" value="ECO:0007669"/>
    <property type="project" value="InterPro"/>
</dbReference>
<dbReference type="Proteomes" id="UP000031258">
    <property type="component" value="Unassembled WGS sequence"/>
</dbReference>
<dbReference type="GO" id="GO:0140664">
    <property type="term" value="F:ATP-dependent DNA damage sensor activity"/>
    <property type="evidence" value="ECO:0007669"/>
    <property type="project" value="InterPro"/>
</dbReference>
<dbReference type="InterPro" id="IPR042121">
    <property type="entry name" value="MutL_C_regsub"/>
</dbReference>
<dbReference type="PANTHER" id="PTHR10073:SF12">
    <property type="entry name" value="DNA MISMATCH REPAIR PROTEIN MLH1"/>
    <property type="match status" value="1"/>
</dbReference>
<sequence length="619" mass="69813">MICMKIKRLTEKTINRIAAGEVIERPLSVIKELVENSIDAGAKNIVIEIERGGRNLIIITDDGEGITKDDLLLAIERHATSKLSEDDICNINFHGFRGEALPSIASVSRMKITSRHITKDEAWQIEVLGGEVQNLVPAGLKQGTVVEVRDLFYFTPNRLKFLKSESSEISVCTDLINRFALCHANISFKFISDGRVVLNYKPNQTDLSGEDTRVGDILGADFLKNSVKVSFSRDYLSFKGYTSLPTYSRKTSVNYLTYVNRRIIRDKFFIGAVKAAYNGLIPHDRYPMIALFLEIDPYEVDVNVHPTKAEVRFKDENFIRGTLISEIRKAIAQASAPQASGEINPSKLYHPQINLLPPRPIVQSSLNINRFVDERPQAKTFSNNFNREVSTSQIHDSITDSFRSVNFEVVENKSVEKAEESSSSSDSFPLGFAKCQINNTFIISESKDGFIIVDQHAAHERLVLEKMKKAMQENRVKSQPLLVPEVVEVGAAMAEKILEFSLSLRKFGIVIERNGLSQILVREVPYLLGKLDIRGFIFDLADNISEYNTITNLDEKLDEICGNIACHSSIRAGRKLSVEEMNAILREMENTPFSSQCNHGRPTFRKLTLKELHNMFERT</sequence>
<dbReference type="SUPFAM" id="SSF118116">
    <property type="entry name" value="DNA mismatch repair protein MutL"/>
    <property type="match status" value="1"/>
</dbReference>
<evidence type="ECO:0000259" key="7">
    <source>
        <dbReference type="SMART" id="SM01340"/>
    </source>
</evidence>
<dbReference type="InterPro" id="IPR020667">
    <property type="entry name" value="DNA_mismatch_repair_MutL"/>
</dbReference>
<dbReference type="InterPro" id="IPR042120">
    <property type="entry name" value="MutL_C_dimsub"/>
</dbReference>
<dbReference type="Gene3D" id="3.30.1370.100">
    <property type="entry name" value="MutL, C-terminal domain, regulatory subdomain"/>
    <property type="match status" value="1"/>
</dbReference>
<dbReference type="PANTHER" id="PTHR10073">
    <property type="entry name" value="DNA MISMATCH REPAIR PROTEIN MLH, PMS, MUTL"/>
    <property type="match status" value="1"/>
</dbReference>
<evidence type="ECO:0000313" key="9">
    <source>
        <dbReference type="Proteomes" id="UP000031258"/>
    </source>
</evidence>
<dbReference type="EMBL" id="JSWE01000096">
    <property type="protein sequence ID" value="KIE05347.1"/>
    <property type="molecule type" value="Genomic_DNA"/>
</dbReference>
<comment type="similarity">
    <text evidence="1 5">Belongs to the DNA mismatch repair MutL/HexB family.</text>
</comment>
<dbReference type="Gene3D" id="3.30.565.10">
    <property type="entry name" value="Histidine kinase-like ATPase, C-terminal domain"/>
    <property type="match status" value="1"/>
</dbReference>
<evidence type="ECO:0000256" key="5">
    <source>
        <dbReference type="HAMAP-Rule" id="MF_00149"/>
    </source>
</evidence>
<dbReference type="FunFam" id="3.30.565.10:FF:000003">
    <property type="entry name" value="DNA mismatch repair endonuclease MutL"/>
    <property type="match status" value="1"/>
</dbReference>
<reference evidence="8 9" key="1">
    <citation type="submission" date="2014-11" db="EMBL/GenBank/DDBJ databases">
        <title>A Rickettsiales Symbiont of Amoebae With Ancient Features.</title>
        <authorList>
            <person name="Schulz F."/>
            <person name="Martijn J."/>
            <person name="Wascher F."/>
            <person name="Kostanjsek R."/>
            <person name="Ettema T.J."/>
            <person name="Horn M."/>
        </authorList>
    </citation>
    <scope>NUCLEOTIDE SEQUENCE [LARGE SCALE GENOMIC DNA]</scope>
    <source>
        <strain evidence="8 9">UWC36</strain>
    </source>
</reference>
<evidence type="ECO:0000313" key="8">
    <source>
        <dbReference type="EMBL" id="KIE05347.1"/>
    </source>
</evidence>
<dbReference type="SUPFAM" id="SSF55874">
    <property type="entry name" value="ATPase domain of HSP90 chaperone/DNA topoisomerase II/histidine kinase"/>
    <property type="match status" value="1"/>
</dbReference>
<dbReference type="CDD" id="cd00782">
    <property type="entry name" value="MutL_Trans"/>
    <property type="match status" value="1"/>
</dbReference>
<dbReference type="InterPro" id="IPR014762">
    <property type="entry name" value="DNA_mismatch_repair_CS"/>
</dbReference>
<dbReference type="Pfam" id="PF08676">
    <property type="entry name" value="MutL_C"/>
    <property type="match status" value="1"/>
</dbReference>
<accession>A0A0C1MTC8</accession>
<dbReference type="NCBIfam" id="TIGR00585">
    <property type="entry name" value="mutl"/>
    <property type="match status" value="1"/>
</dbReference>
<feature type="domain" description="MutL C-terminal dimerisation" evidence="6">
    <location>
        <begin position="433"/>
        <end position="576"/>
    </location>
</feature>
<name>A0A0C1MTC8_9RICK</name>
<proteinExistence type="inferred from homology"/>
<evidence type="ECO:0000259" key="6">
    <source>
        <dbReference type="SMART" id="SM00853"/>
    </source>
</evidence>
<dbReference type="SMART" id="SM01340">
    <property type="entry name" value="DNA_mis_repair"/>
    <property type="match status" value="1"/>
</dbReference>
<dbReference type="CDD" id="cd16926">
    <property type="entry name" value="HATPase_MutL-MLH-PMS-like"/>
    <property type="match status" value="1"/>
</dbReference>
<evidence type="ECO:0000256" key="3">
    <source>
        <dbReference type="ARBA" id="ARBA00022763"/>
    </source>
</evidence>
<dbReference type="HAMAP" id="MF_00149">
    <property type="entry name" value="DNA_mis_repair"/>
    <property type="match status" value="1"/>
</dbReference>
<dbReference type="NCBIfam" id="NF000953">
    <property type="entry name" value="PRK00095.2-4"/>
    <property type="match status" value="1"/>
</dbReference>
<dbReference type="InterPro" id="IPR002099">
    <property type="entry name" value="MutL/Mlh/PMS"/>
</dbReference>
<evidence type="ECO:0000256" key="2">
    <source>
        <dbReference type="ARBA" id="ARBA00021975"/>
    </source>
</evidence>
<dbReference type="SMART" id="SM00853">
    <property type="entry name" value="MutL_C"/>
    <property type="match status" value="1"/>
</dbReference>
<dbReference type="Gene3D" id="3.30.1540.20">
    <property type="entry name" value="MutL, C-terminal domain, dimerisation subdomain"/>
    <property type="match status" value="1"/>
</dbReference>
<dbReference type="STRING" id="86105.NF27_DT01210"/>
<dbReference type="Pfam" id="PF01119">
    <property type="entry name" value="DNA_mis_repair"/>
    <property type="match status" value="1"/>
</dbReference>
<keyword evidence="3 5" id="KW-0227">DNA damage</keyword>
<dbReference type="InterPro" id="IPR014790">
    <property type="entry name" value="MutL_C"/>
</dbReference>
<dbReference type="SUPFAM" id="SSF54211">
    <property type="entry name" value="Ribosomal protein S5 domain 2-like"/>
    <property type="match status" value="1"/>
</dbReference>
<dbReference type="InterPro" id="IPR014721">
    <property type="entry name" value="Ribsml_uS5_D2-typ_fold_subgr"/>
</dbReference>